<evidence type="ECO:0000313" key="3">
    <source>
        <dbReference type="Proteomes" id="UP000322873"/>
    </source>
</evidence>
<keyword evidence="3" id="KW-1185">Reference proteome</keyword>
<evidence type="ECO:0000256" key="1">
    <source>
        <dbReference type="SAM" id="MobiDB-lite"/>
    </source>
</evidence>
<protein>
    <submittedName>
        <fullName evidence="2">Uncharacterized protein</fullName>
    </submittedName>
</protein>
<organism evidence="2 3">
    <name type="scientific">Monilinia fructicola</name>
    <name type="common">Brown rot fungus</name>
    <name type="synonym">Ciboria fructicola</name>
    <dbReference type="NCBI Taxonomy" id="38448"/>
    <lineage>
        <taxon>Eukaryota</taxon>
        <taxon>Fungi</taxon>
        <taxon>Dikarya</taxon>
        <taxon>Ascomycota</taxon>
        <taxon>Pezizomycotina</taxon>
        <taxon>Leotiomycetes</taxon>
        <taxon>Helotiales</taxon>
        <taxon>Sclerotiniaceae</taxon>
        <taxon>Monilinia</taxon>
    </lineage>
</organism>
<gene>
    <name evidence="2" type="ORF">EYC84_001685</name>
</gene>
<accession>A0A5M9JQD2</accession>
<sequence>MGHGAKANGKMQKTSRAEEKIKDYSRNLSRNDSNEALAGQGMYGGAVNTERRGGDVIEAYAASNGVIDASGLRSEHNY</sequence>
<name>A0A5M9JQD2_MONFR</name>
<feature type="region of interest" description="Disordered" evidence="1">
    <location>
        <begin position="1"/>
        <end position="40"/>
    </location>
</feature>
<dbReference type="EMBL" id="VICG01000005">
    <property type="protein sequence ID" value="KAA8571704.1"/>
    <property type="molecule type" value="Genomic_DNA"/>
</dbReference>
<comment type="caution">
    <text evidence="2">The sequence shown here is derived from an EMBL/GenBank/DDBJ whole genome shotgun (WGS) entry which is preliminary data.</text>
</comment>
<proteinExistence type="predicted"/>
<feature type="compositionally biased region" description="Basic and acidic residues" evidence="1">
    <location>
        <begin position="15"/>
        <end position="25"/>
    </location>
</feature>
<dbReference type="AlphaFoldDB" id="A0A5M9JQD2"/>
<dbReference type="Proteomes" id="UP000322873">
    <property type="component" value="Unassembled WGS sequence"/>
</dbReference>
<reference evidence="2 3" key="1">
    <citation type="submission" date="2019-06" db="EMBL/GenBank/DDBJ databases">
        <title>Genome Sequence of the Brown Rot Fungal Pathogen Monilinia fructicola.</title>
        <authorList>
            <person name="De Miccolis Angelini R.M."/>
            <person name="Landi L."/>
            <person name="Abate D."/>
            <person name="Pollastro S."/>
            <person name="Romanazzi G."/>
            <person name="Faretra F."/>
        </authorList>
    </citation>
    <scope>NUCLEOTIDE SEQUENCE [LARGE SCALE GENOMIC DNA]</scope>
    <source>
        <strain evidence="2 3">Mfrc123</strain>
    </source>
</reference>
<evidence type="ECO:0000313" key="2">
    <source>
        <dbReference type="EMBL" id="KAA8571704.1"/>
    </source>
</evidence>